<accession>A0A5B2VQR1</accession>
<reference evidence="1 2" key="1">
    <citation type="submission" date="2019-09" db="EMBL/GenBank/DDBJ databases">
        <title>Salinarimonas rosea gen. nov., sp. nov., a new member of the a-2 subgroup of the Proteobacteria.</title>
        <authorList>
            <person name="Liu J."/>
        </authorList>
    </citation>
    <scope>NUCLEOTIDE SEQUENCE [LARGE SCALE GENOMIC DNA]</scope>
    <source>
        <strain evidence="1 2">BN140002</strain>
    </source>
</reference>
<protein>
    <recommendedName>
        <fullName evidence="3">CHAT domain-containing protein</fullName>
    </recommendedName>
</protein>
<dbReference type="EMBL" id="VUOA01000007">
    <property type="protein sequence ID" value="KAA2242093.1"/>
    <property type="molecule type" value="Genomic_DNA"/>
</dbReference>
<dbReference type="Proteomes" id="UP000323142">
    <property type="component" value="Unassembled WGS sequence"/>
</dbReference>
<dbReference type="AlphaFoldDB" id="A0A5B2VQR1"/>
<gene>
    <name evidence="1" type="ORF">F0L46_03770</name>
</gene>
<evidence type="ECO:0000313" key="2">
    <source>
        <dbReference type="Proteomes" id="UP000323142"/>
    </source>
</evidence>
<reference evidence="1 2" key="2">
    <citation type="submission" date="2019-09" db="EMBL/GenBank/DDBJ databases">
        <authorList>
            <person name="Jin C."/>
        </authorList>
    </citation>
    <scope>NUCLEOTIDE SEQUENCE [LARGE SCALE GENOMIC DNA]</scope>
    <source>
        <strain evidence="1 2">BN140002</strain>
    </source>
</reference>
<proteinExistence type="predicted"/>
<organism evidence="1 2">
    <name type="scientific">Salinarimonas soli</name>
    <dbReference type="NCBI Taxonomy" id="1638099"/>
    <lineage>
        <taxon>Bacteria</taxon>
        <taxon>Pseudomonadati</taxon>
        <taxon>Pseudomonadota</taxon>
        <taxon>Alphaproteobacteria</taxon>
        <taxon>Hyphomicrobiales</taxon>
        <taxon>Salinarimonadaceae</taxon>
        <taxon>Salinarimonas</taxon>
    </lineage>
</organism>
<evidence type="ECO:0000313" key="1">
    <source>
        <dbReference type="EMBL" id="KAA2242093.1"/>
    </source>
</evidence>
<comment type="caution">
    <text evidence="1">The sequence shown here is derived from an EMBL/GenBank/DDBJ whole genome shotgun (WGS) entry which is preliminary data.</text>
</comment>
<dbReference type="RefSeq" id="WP_149815701.1">
    <property type="nucleotide sequence ID" value="NZ_VUOA01000007.1"/>
</dbReference>
<evidence type="ECO:0008006" key="3">
    <source>
        <dbReference type="Google" id="ProtNLM"/>
    </source>
</evidence>
<dbReference type="OrthoDB" id="8399714at2"/>
<keyword evidence="2" id="KW-1185">Reference proteome</keyword>
<name>A0A5B2VQR1_9HYPH</name>
<sequence length="235" mass="26345">MGDNLGLAVMESRWERQRNISVKSLFDVLSDIHLRTTHGFIYEMFGSKSSFREVFKRLSAENTIRRIYIATHGSAKTGNLTAINDDEISKIVLRNTLRDLASIRGAKIRGLYLGSCYTGTKYLADFIFYDGDDGHDIPIKWLAGYSEEIDWIQSAALDLLFWSTFYDVRNELRSATSDPSELKIVKQTAALIKARASGLCDELGFEVWVRSRSHGTRGLIASADSDADTDDLEAA</sequence>